<sequence>MSLRAGATCNYRDRVRSALELRASLSVGPPRSKLLPTSHQFGTRLLNYSDYRLSSCYSDYPSPPLSIDSRLSPRRVSGYLQLPVLRCFSLIDPGFASIVFCIHDLVVLNKGCKTPWTVRKRKAAILNMFNPLISWLTLLENSSLLNQHSIGSETSTDS</sequence>
<gene>
    <name evidence="1" type="ORF">PGT21_002614</name>
    <name evidence="2" type="ORF">PGTUg99_003565</name>
</gene>
<dbReference type="EMBL" id="VSWC01000001">
    <property type="protein sequence ID" value="KAA1118701.1"/>
    <property type="molecule type" value="Genomic_DNA"/>
</dbReference>
<reference evidence="3 4" key="1">
    <citation type="submission" date="2019-05" db="EMBL/GenBank/DDBJ databases">
        <title>Emergence of the Ug99 lineage of the wheat stem rust pathogen through somatic hybridization.</title>
        <authorList>
            <person name="Li F."/>
            <person name="Upadhyaya N.M."/>
            <person name="Sperschneider J."/>
            <person name="Matny O."/>
            <person name="Nguyen-Phuc H."/>
            <person name="Mago R."/>
            <person name="Raley C."/>
            <person name="Miller M.E."/>
            <person name="Silverstein K.A.T."/>
            <person name="Henningsen E."/>
            <person name="Hirsch C.D."/>
            <person name="Visser B."/>
            <person name="Pretorius Z.A."/>
            <person name="Steffenson B.J."/>
            <person name="Schwessinger B."/>
            <person name="Dodds P.N."/>
            <person name="Figueroa M."/>
        </authorList>
    </citation>
    <scope>NUCLEOTIDE SEQUENCE [LARGE SCALE GENOMIC DNA]</scope>
    <source>
        <strain evidence="1">21-0</strain>
        <strain evidence="2 4">Ug99</strain>
    </source>
</reference>
<organism evidence="1 3">
    <name type="scientific">Puccinia graminis f. sp. tritici</name>
    <dbReference type="NCBI Taxonomy" id="56615"/>
    <lineage>
        <taxon>Eukaryota</taxon>
        <taxon>Fungi</taxon>
        <taxon>Dikarya</taxon>
        <taxon>Basidiomycota</taxon>
        <taxon>Pucciniomycotina</taxon>
        <taxon>Pucciniomycetes</taxon>
        <taxon>Pucciniales</taxon>
        <taxon>Pucciniaceae</taxon>
        <taxon>Puccinia</taxon>
    </lineage>
</organism>
<keyword evidence="3" id="KW-1185">Reference proteome</keyword>
<evidence type="ECO:0000313" key="3">
    <source>
        <dbReference type="Proteomes" id="UP000324748"/>
    </source>
</evidence>
<dbReference type="AlphaFoldDB" id="A0A5B0QZH5"/>
<protein>
    <submittedName>
        <fullName evidence="1">Uncharacterized protein</fullName>
    </submittedName>
</protein>
<dbReference type="Proteomes" id="UP000325313">
    <property type="component" value="Unassembled WGS sequence"/>
</dbReference>
<accession>A0A5B0QZH5</accession>
<evidence type="ECO:0000313" key="1">
    <source>
        <dbReference type="EMBL" id="KAA1118701.1"/>
    </source>
</evidence>
<evidence type="ECO:0000313" key="4">
    <source>
        <dbReference type="Proteomes" id="UP000325313"/>
    </source>
</evidence>
<name>A0A5B0QZH5_PUCGR</name>
<dbReference type="Proteomes" id="UP000324748">
    <property type="component" value="Unassembled WGS sequence"/>
</dbReference>
<evidence type="ECO:0000313" key="2">
    <source>
        <dbReference type="EMBL" id="KAA1135294.1"/>
    </source>
</evidence>
<dbReference type="OrthoDB" id="10289520at2759"/>
<proteinExistence type="predicted"/>
<comment type="caution">
    <text evidence="1">The sequence shown here is derived from an EMBL/GenBank/DDBJ whole genome shotgun (WGS) entry which is preliminary data.</text>
</comment>
<dbReference type="EMBL" id="VDEP01000039">
    <property type="protein sequence ID" value="KAA1135294.1"/>
    <property type="molecule type" value="Genomic_DNA"/>
</dbReference>